<sequence length="430" mass="45444">MSTTLPTAPPRQLGPRRITLLVALAVFAQESMWNFYDSQVPPLLREHLASAALVGFIMGMDNLLGIFIQPWMANRSDRTRTRWGRRMPYLAVGMPLAALLFVILPHTAGTLPLLIVVIVVFALVSNSFKPIGEALVPDFIAPERRSRANAAVKIASSLTVIVAALVSILLVDDHPALAFAVIALITLVSVTVLCLSIRDSASPGYRAAVAEDAAEDAAESTAVGQARIRDTVREIVRDPDRSRLLLIVAILVFGSAWAGSRALVTPYGMETLGLSRGDAGGLTLPSGVAFLLAAYPTALFAERFGRLRTMIAGMTVFAAAMLLGTLVQTPTGTVVALCIGAAGASAFLVNAVVVLWNLAPSARVFGTYAALYAVGWQSGAFLGPAVIGGAVDVLGWPTMLLDIAVVAAVAVVIVVRIDRLQRRSDAERAV</sequence>
<evidence type="ECO:0000256" key="5">
    <source>
        <dbReference type="SAM" id="Phobius"/>
    </source>
</evidence>
<evidence type="ECO:0000256" key="4">
    <source>
        <dbReference type="ARBA" id="ARBA00023136"/>
    </source>
</evidence>
<keyword evidence="2 5" id="KW-0812">Transmembrane</keyword>
<feature type="transmembrane region" description="Helical" evidence="5">
    <location>
        <begin position="368"/>
        <end position="387"/>
    </location>
</feature>
<name>A0A6M1R573_9ACTN</name>
<dbReference type="PANTHER" id="PTHR23528">
    <property type="match status" value="1"/>
</dbReference>
<dbReference type="Gene3D" id="1.20.1250.20">
    <property type="entry name" value="MFS general substrate transporter like domains"/>
    <property type="match status" value="2"/>
</dbReference>
<dbReference type="Pfam" id="PF07690">
    <property type="entry name" value="MFS_1"/>
    <property type="match status" value="1"/>
</dbReference>
<feature type="transmembrane region" description="Helical" evidence="5">
    <location>
        <begin position="18"/>
        <end position="36"/>
    </location>
</feature>
<reference evidence="7 8" key="1">
    <citation type="submission" date="2020-02" db="EMBL/GenBank/DDBJ databases">
        <title>Whole-genome analyses of novel actinobacteria.</title>
        <authorList>
            <person name="Sahin N."/>
        </authorList>
    </citation>
    <scope>NUCLEOTIDE SEQUENCE [LARGE SCALE GENOMIC DNA]</scope>
    <source>
        <strain evidence="7 8">KC13</strain>
    </source>
</reference>
<gene>
    <name evidence="7" type="ORF">G5C66_14090</name>
</gene>
<comment type="caution">
    <text evidence="7">The sequence shown here is derived from an EMBL/GenBank/DDBJ whole genome shotgun (WGS) entry which is preliminary data.</text>
</comment>
<protein>
    <submittedName>
        <fullName evidence="7">SLC45 family MFS transporter</fullName>
    </submittedName>
</protein>
<dbReference type="EMBL" id="JAALAA010000011">
    <property type="protein sequence ID" value="NGN93871.1"/>
    <property type="molecule type" value="Genomic_DNA"/>
</dbReference>
<feature type="transmembrane region" description="Helical" evidence="5">
    <location>
        <begin position="111"/>
        <end position="129"/>
    </location>
</feature>
<feature type="transmembrane region" description="Helical" evidence="5">
    <location>
        <begin position="310"/>
        <end position="328"/>
    </location>
</feature>
<dbReference type="PANTHER" id="PTHR23528:SF1">
    <property type="entry name" value="MAJOR FACILITATOR SUPERFAMILY (MFS) PROFILE DOMAIN-CONTAINING PROTEIN"/>
    <property type="match status" value="1"/>
</dbReference>
<dbReference type="PROSITE" id="PS50850">
    <property type="entry name" value="MFS"/>
    <property type="match status" value="1"/>
</dbReference>
<feature type="transmembrane region" description="Helical" evidence="5">
    <location>
        <begin position="176"/>
        <end position="197"/>
    </location>
</feature>
<dbReference type="RefSeq" id="WP_165111604.1">
    <property type="nucleotide sequence ID" value="NZ_JAALAA010000011.1"/>
</dbReference>
<feature type="transmembrane region" description="Helical" evidence="5">
    <location>
        <begin position="334"/>
        <end position="356"/>
    </location>
</feature>
<accession>A0A6M1R573</accession>
<keyword evidence="8" id="KW-1185">Reference proteome</keyword>
<feature type="transmembrane region" description="Helical" evidence="5">
    <location>
        <begin position="150"/>
        <end position="170"/>
    </location>
</feature>
<evidence type="ECO:0000256" key="2">
    <source>
        <dbReference type="ARBA" id="ARBA00022692"/>
    </source>
</evidence>
<dbReference type="Proteomes" id="UP000483261">
    <property type="component" value="Unassembled WGS sequence"/>
</dbReference>
<evidence type="ECO:0000313" key="8">
    <source>
        <dbReference type="Proteomes" id="UP000483261"/>
    </source>
</evidence>
<keyword evidence="4 5" id="KW-0472">Membrane</keyword>
<dbReference type="InterPro" id="IPR020846">
    <property type="entry name" value="MFS_dom"/>
</dbReference>
<feature type="transmembrane region" description="Helical" evidence="5">
    <location>
        <begin position="393"/>
        <end position="415"/>
    </location>
</feature>
<comment type="subcellular location">
    <subcellularLocation>
        <location evidence="1">Cell membrane</location>
        <topology evidence="1">Multi-pass membrane protein</topology>
    </subcellularLocation>
</comment>
<evidence type="ECO:0000259" key="6">
    <source>
        <dbReference type="PROSITE" id="PS50850"/>
    </source>
</evidence>
<feature type="transmembrane region" description="Helical" evidence="5">
    <location>
        <begin position="89"/>
        <end position="105"/>
    </location>
</feature>
<dbReference type="InterPro" id="IPR011701">
    <property type="entry name" value="MFS"/>
</dbReference>
<feature type="transmembrane region" description="Helical" evidence="5">
    <location>
        <begin position="284"/>
        <end position="301"/>
    </location>
</feature>
<keyword evidence="3 5" id="KW-1133">Transmembrane helix</keyword>
<feature type="transmembrane region" description="Helical" evidence="5">
    <location>
        <begin position="48"/>
        <end position="68"/>
    </location>
</feature>
<feature type="domain" description="Major facilitator superfamily (MFS) profile" evidence="6">
    <location>
        <begin position="242"/>
        <end position="430"/>
    </location>
</feature>
<dbReference type="GO" id="GO:0005886">
    <property type="term" value="C:plasma membrane"/>
    <property type="evidence" value="ECO:0007669"/>
    <property type="project" value="UniProtKB-SubCell"/>
</dbReference>
<dbReference type="AlphaFoldDB" id="A0A6M1R573"/>
<dbReference type="InterPro" id="IPR036259">
    <property type="entry name" value="MFS_trans_sf"/>
</dbReference>
<organism evidence="7 8">
    <name type="scientific">Nocardioides turkmenicus</name>
    <dbReference type="NCBI Taxonomy" id="2711220"/>
    <lineage>
        <taxon>Bacteria</taxon>
        <taxon>Bacillati</taxon>
        <taxon>Actinomycetota</taxon>
        <taxon>Actinomycetes</taxon>
        <taxon>Propionibacteriales</taxon>
        <taxon>Nocardioidaceae</taxon>
        <taxon>Nocardioides</taxon>
    </lineage>
</organism>
<evidence type="ECO:0000256" key="3">
    <source>
        <dbReference type="ARBA" id="ARBA00022989"/>
    </source>
</evidence>
<dbReference type="SUPFAM" id="SSF103473">
    <property type="entry name" value="MFS general substrate transporter"/>
    <property type="match status" value="1"/>
</dbReference>
<dbReference type="GO" id="GO:0022857">
    <property type="term" value="F:transmembrane transporter activity"/>
    <property type="evidence" value="ECO:0007669"/>
    <property type="project" value="InterPro"/>
</dbReference>
<feature type="transmembrane region" description="Helical" evidence="5">
    <location>
        <begin position="244"/>
        <end position="264"/>
    </location>
</feature>
<proteinExistence type="predicted"/>
<evidence type="ECO:0000313" key="7">
    <source>
        <dbReference type="EMBL" id="NGN93871.1"/>
    </source>
</evidence>
<evidence type="ECO:0000256" key="1">
    <source>
        <dbReference type="ARBA" id="ARBA00004651"/>
    </source>
</evidence>